<feature type="compositionally biased region" description="Basic residues" evidence="2">
    <location>
        <begin position="21"/>
        <end position="43"/>
    </location>
</feature>
<dbReference type="EnsemblProtists" id="EOD31291">
    <property type="protein sequence ID" value="EOD31291"/>
    <property type="gene ID" value="EMIHUDRAFT_468228"/>
</dbReference>
<reference evidence="4" key="1">
    <citation type="journal article" date="2013" name="Nature">
        <title>Pan genome of the phytoplankton Emiliania underpins its global distribution.</title>
        <authorList>
            <person name="Read B.A."/>
            <person name="Kegel J."/>
            <person name="Klute M.J."/>
            <person name="Kuo A."/>
            <person name="Lefebvre S.C."/>
            <person name="Maumus F."/>
            <person name="Mayer C."/>
            <person name="Miller J."/>
            <person name="Monier A."/>
            <person name="Salamov A."/>
            <person name="Young J."/>
            <person name="Aguilar M."/>
            <person name="Claverie J.M."/>
            <person name="Frickenhaus S."/>
            <person name="Gonzalez K."/>
            <person name="Herman E.K."/>
            <person name="Lin Y.C."/>
            <person name="Napier J."/>
            <person name="Ogata H."/>
            <person name="Sarno A.F."/>
            <person name="Shmutz J."/>
            <person name="Schroeder D."/>
            <person name="de Vargas C."/>
            <person name="Verret F."/>
            <person name="von Dassow P."/>
            <person name="Valentin K."/>
            <person name="Van de Peer Y."/>
            <person name="Wheeler G."/>
            <person name="Dacks J.B."/>
            <person name="Delwiche C.F."/>
            <person name="Dyhrman S.T."/>
            <person name="Glockner G."/>
            <person name="John U."/>
            <person name="Richards T."/>
            <person name="Worden A.Z."/>
            <person name="Zhang X."/>
            <person name="Grigoriev I.V."/>
            <person name="Allen A.E."/>
            <person name="Bidle K."/>
            <person name="Borodovsky M."/>
            <person name="Bowler C."/>
            <person name="Brownlee C."/>
            <person name="Cock J.M."/>
            <person name="Elias M."/>
            <person name="Gladyshev V.N."/>
            <person name="Groth M."/>
            <person name="Guda C."/>
            <person name="Hadaegh A."/>
            <person name="Iglesias-Rodriguez M.D."/>
            <person name="Jenkins J."/>
            <person name="Jones B.M."/>
            <person name="Lawson T."/>
            <person name="Leese F."/>
            <person name="Lindquist E."/>
            <person name="Lobanov A."/>
            <person name="Lomsadze A."/>
            <person name="Malik S.B."/>
            <person name="Marsh M.E."/>
            <person name="Mackinder L."/>
            <person name="Mock T."/>
            <person name="Mueller-Roeber B."/>
            <person name="Pagarete A."/>
            <person name="Parker M."/>
            <person name="Probert I."/>
            <person name="Quesneville H."/>
            <person name="Raines C."/>
            <person name="Rensing S.A."/>
            <person name="Riano-Pachon D.M."/>
            <person name="Richier S."/>
            <person name="Rokitta S."/>
            <person name="Shiraiwa Y."/>
            <person name="Soanes D.M."/>
            <person name="van der Giezen M."/>
            <person name="Wahlund T.M."/>
            <person name="Williams B."/>
            <person name="Wilson W."/>
            <person name="Wolfe G."/>
            <person name="Wurch L.L."/>
        </authorList>
    </citation>
    <scope>NUCLEOTIDE SEQUENCE</scope>
</reference>
<dbReference type="PROSITE" id="PS50088">
    <property type="entry name" value="ANK_REPEAT"/>
    <property type="match status" value="1"/>
</dbReference>
<evidence type="ECO:0008006" key="5">
    <source>
        <dbReference type="Google" id="ProtNLM"/>
    </source>
</evidence>
<dbReference type="Proteomes" id="UP000013827">
    <property type="component" value="Unassembled WGS sequence"/>
</dbReference>
<evidence type="ECO:0000256" key="2">
    <source>
        <dbReference type="SAM" id="MobiDB-lite"/>
    </source>
</evidence>
<keyword evidence="4" id="KW-1185">Reference proteome</keyword>
<proteinExistence type="predicted"/>
<accession>A0A0D3K6A6</accession>
<feature type="region of interest" description="Disordered" evidence="2">
    <location>
        <begin position="198"/>
        <end position="220"/>
    </location>
</feature>
<dbReference type="GeneID" id="17276565"/>
<feature type="region of interest" description="Disordered" evidence="2">
    <location>
        <begin position="1"/>
        <end position="52"/>
    </location>
</feature>
<dbReference type="PaxDb" id="2903-EOD31291"/>
<dbReference type="SUPFAM" id="SSF48403">
    <property type="entry name" value="Ankyrin repeat"/>
    <property type="match status" value="1"/>
</dbReference>
<protein>
    <recommendedName>
        <fullName evidence="5">ANK_REP_REGION domain-containing protein</fullName>
    </recommendedName>
</protein>
<dbReference type="KEGG" id="ehx:EMIHUDRAFT_468228"/>
<evidence type="ECO:0000313" key="3">
    <source>
        <dbReference type="EnsemblProtists" id="EOD31291"/>
    </source>
</evidence>
<feature type="compositionally biased region" description="Polar residues" evidence="2">
    <location>
        <begin position="1"/>
        <end position="12"/>
    </location>
</feature>
<dbReference type="PROSITE" id="PS50297">
    <property type="entry name" value="ANK_REP_REGION"/>
    <property type="match status" value="1"/>
</dbReference>
<evidence type="ECO:0000313" key="4">
    <source>
        <dbReference type="Proteomes" id="UP000013827"/>
    </source>
</evidence>
<dbReference type="RefSeq" id="XP_005783720.1">
    <property type="nucleotide sequence ID" value="XM_005783663.1"/>
</dbReference>
<name>A0A0D3K6A6_EMIH1</name>
<keyword evidence="1" id="KW-0040">ANK repeat</keyword>
<organism evidence="3 4">
    <name type="scientific">Emiliania huxleyi (strain CCMP1516)</name>
    <dbReference type="NCBI Taxonomy" id="280463"/>
    <lineage>
        <taxon>Eukaryota</taxon>
        <taxon>Haptista</taxon>
        <taxon>Haptophyta</taxon>
        <taxon>Prymnesiophyceae</taxon>
        <taxon>Isochrysidales</taxon>
        <taxon>Noelaerhabdaceae</taxon>
        <taxon>Emiliania</taxon>
    </lineage>
</organism>
<feature type="repeat" description="ANK" evidence="1">
    <location>
        <begin position="271"/>
        <end position="303"/>
    </location>
</feature>
<sequence length="422" mass="44953">MTSESSASPSPDQQRKQEKRERKREKKEKKRERKREKKRRRERPRAEAPLEEATADVAGREFCSALRLGHAAEVAALLQSRPGLLRMRICLPGESELVRLLAPATVWSVVHEAVFRCTTTGERMGTTALARLSERGALSLQIAQPATSRVSSRAELSTGAVGVLASVLRSCDDQSLDASRLVPTDADDAADADADVIDGQSLSAHDAVPPKRRRASVSSSSSAAAAAAAAAAGGRASLDAPPADWLDSRLDDSRAAPPPPNQRARVVEEAPLHAPLHVAAWRGSQPAVEMLLIAGADLLAPSAASGLLPVHVACDPRSPAYQQVHISPHLPTSRSPAYQQGDGTFLPWLLRKMGEADAGGAGPSDVAARLRADVPAAFWSRGCDPAPLGIAPPPSSYSERVARRLASYRDLDNPLGEGEYDY</sequence>
<dbReference type="InterPro" id="IPR036770">
    <property type="entry name" value="Ankyrin_rpt-contain_sf"/>
</dbReference>
<evidence type="ECO:0000256" key="1">
    <source>
        <dbReference type="PROSITE-ProRule" id="PRU00023"/>
    </source>
</evidence>
<reference evidence="3" key="2">
    <citation type="submission" date="2024-10" db="UniProtKB">
        <authorList>
            <consortium name="EnsemblProtists"/>
        </authorList>
    </citation>
    <scope>IDENTIFICATION</scope>
</reference>
<dbReference type="AlphaFoldDB" id="A0A0D3K6A6"/>
<dbReference type="InterPro" id="IPR002110">
    <property type="entry name" value="Ankyrin_rpt"/>
</dbReference>
<feature type="region of interest" description="Disordered" evidence="2">
    <location>
        <begin position="233"/>
        <end position="262"/>
    </location>
</feature>
<dbReference type="Gene3D" id="1.25.40.20">
    <property type="entry name" value="Ankyrin repeat-containing domain"/>
    <property type="match status" value="1"/>
</dbReference>
<dbReference type="HOGENOM" id="CLU_651247_0_0_1"/>